<keyword evidence="5" id="KW-1185">Reference proteome</keyword>
<evidence type="ECO:0000313" key="5">
    <source>
        <dbReference type="Proteomes" id="UP001303760"/>
    </source>
</evidence>
<dbReference type="Proteomes" id="UP001303760">
    <property type="component" value="Unassembled WGS sequence"/>
</dbReference>
<dbReference type="AlphaFoldDB" id="A0AAN7CEG7"/>
<dbReference type="Pfam" id="PF00172">
    <property type="entry name" value="Zn_clus"/>
    <property type="match status" value="1"/>
</dbReference>
<dbReference type="InterPro" id="IPR001138">
    <property type="entry name" value="Zn2Cys6_DnaBD"/>
</dbReference>
<dbReference type="PANTHER" id="PTHR47784:SF7">
    <property type="entry name" value="ZN(II)2CYS6 TRANSCRIPTION FACTOR (EUROFUNG)"/>
    <property type="match status" value="1"/>
</dbReference>
<sequence length="519" mass="58324">MQALPTSGGPMAMPTGGYAQPEAALPLVALDSQDPADFDYSAFLQDQQADIDIDYLAEESSASASTTTPPLASTSPSQATLSDRSVLQWLAPQAQHQQQQRISPSGALTTRPRGNAARSESSTSPGPPAAQPKQRLERRGHTKSRRGCFNCKRRRIKCQETRPACGHCVKQGLKCEYPVLPTIVHQPQHKIPLFSLQDMRFFQHFLLNCYPHHPLGSEDLWTHEIPCLAQKYEYLMHAILGYSASDLISTSESGLAEAAMAHRVKAIRAIKRALGSSATEQPGTDMFEEGNALMATCFALTYQSVFLDDGMVEYMTFIRGIIIVAIQMYVKGAKLLFGHLMGGERQKEVLEPHMSRIPLIEKSWTDRAVEGIEGLRELVEGEGREVERKFWELNNEMARMLYVSSWKAYEALMEHYSWWMMLPHDQYQRLIDPNNQVAILLGAHWIALEQIMAVITEAERKAATKLPNQSPGAGISLGTIRWLKYLNTQVDAEHHAYDQFPRWVEAQLDRDRGYFGRSH</sequence>
<dbReference type="EMBL" id="MU860043">
    <property type="protein sequence ID" value="KAK4240295.1"/>
    <property type="molecule type" value="Genomic_DNA"/>
</dbReference>
<keyword evidence="1" id="KW-0539">Nucleus</keyword>
<dbReference type="PRINTS" id="PR00755">
    <property type="entry name" value="AFLATOXINBRP"/>
</dbReference>
<evidence type="ECO:0000256" key="1">
    <source>
        <dbReference type="ARBA" id="ARBA00023242"/>
    </source>
</evidence>
<dbReference type="Gene3D" id="4.10.240.10">
    <property type="entry name" value="Zn(2)-C6 fungal-type DNA-binding domain"/>
    <property type="match status" value="1"/>
</dbReference>
<dbReference type="GO" id="GO:0001228">
    <property type="term" value="F:DNA-binding transcription activator activity, RNA polymerase II-specific"/>
    <property type="evidence" value="ECO:0007669"/>
    <property type="project" value="TreeGrafter"/>
</dbReference>
<feature type="domain" description="Zn(2)-C6 fungal-type" evidence="3">
    <location>
        <begin position="147"/>
        <end position="177"/>
    </location>
</feature>
<reference evidence="4" key="2">
    <citation type="submission" date="2023-05" db="EMBL/GenBank/DDBJ databases">
        <authorList>
            <consortium name="Lawrence Berkeley National Laboratory"/>
            <person name="Steindorff A."/>
            <person name="Hensen N."/>
            <person name="Bonometti L."/>
            <person name="Westerberg I."/>
            <person name="Brannstrom I.O."/>
            <person name="Guillou S."/>
            <person name="Cros-Aarteil S."/>
            <person name="Calhoun S."/>
            <person name="Haridas S."/>
            <person name="Kuo A."/>
            <person name="Mondo S."/>
            <person name="Pangilinan J."/>
            <person name="Riley R."/>
            <person name="Labutti K."/>
            <person name="Andreopoulos B."/>
            <person name="Lipzen A."/>
            <person name="Chen C."/>
            <person name="Yanf M."/>
            <person name="Daum C."/>
            <person name="Ng V."/>
            <person name="Clum A."/>
            <person name="Ohm R."/>
            <person name="Martin F."/>
            <person name="Silar P."/>
            <person name="Natvig D."/>
            <person name="Lalanne C."/>
            <person name="Gautier V."/>
            <person name="Ament-Velasquez S.L."/>
            <person name="Kruys A."/>
            <person name="Hutchinson M.I."/>
            <person name="Powell A.J."/>
            <person name="Barry K."/>
            <person name="Miller A.N."/>
            <person name="Grigoriev I.V."/>
            <person name="Debuchy R."/>
            <person name="Gladieux P."/>
            <person name="Thoren M.H."/>
            <person name="Johannesson H."/>
        </authorList>
    </citation>
    <scope>NUCLEOTIDE SEQUENCE</scope>
    <source>
        <strain evidence="4">CBS 532.94</strain>
    </source>
</reference>
<dbReference type="PANTHER" id="PTHR47784">
    <property type="entry name" value="STEROL UPTAKE CONTROL PROTEIN 2"/>
    <property type="match status" value="1"/>
</dbReference>
<dbReference type="PROSITE" id="PS00463">
    <property type="entry name" value="ZN2_CY6_FUNGAL_1"/>
    <property type="match status" value="1"/>
</dbReference>
<feature type="region of interest" description="Disordered" evidence="2">
    <location>
        <begin position="60"/>
        <end position="80"/>
    </location>
</feature>
<dbReference type="SUPFAM" id="SSF57701">
    <property type="entry name" value="Zn2/Cys6 DNA-binding domain"/>
    <property type="match status" value="1"/>
</dbReference>
<gene>
    <name evidence="4" type="ORF">C8A03DRAFT_31598</name>
</gene>
<dbReference type="InterPro" id="IPR053157">
    <property type="entry name" value="Sterol_Uptake_Regulator"/>
</dbReference>
<dbReference type="InterPro" id="IPR036864">
    <property type="entry name" value="Zn2-C6_fun-type_DNA-bd_sf"/>
</dbReference>
<dbReference type="GO" id="GO:0008270">
    <property type="term" value="F:zinc ion binding"/>
    <property type="evidence" value="ECO:0007669"/>
    <property type="project" value="InterPro"/>
</dbReference>
<accession>A0AAN7CEG7</accession>
<proteinExistence type="predicted"/>
<organism evidence="4 5">
    <name type="scientific">Achaetomium macrosporum</name>
    <dbReference type="NCBI Taxonomy" id="79813"/>
    <lineage>
        <taxon>Eukaryota</taxon>
        <taxon>Fungi</taxon>
        <taxon>Dikarya</taxon>
        <taxon>Ascomycota</taxon>
        <taxon>Pezizomycotina</taxon>
        <taxon>Sordariomycetes</taxon>
        <taxon>Sordariomycetidae</taxon>
        <taxon>Sordariales</taxon>
        <taxon>Chaetomiaceae</taxon>
        <taxon>Achaetomium</taxon>
    </lineage>
</organism>
<name>A0AAN7CEG7_9PEZI</name>
<protein>
    <recommendedName>
        <fullName evidence="3">Zn(2)-C6 fungal-type domain-containing protein</fullName>
    </recommendedName>
</protein>
<evidence type="ECO:0000256" key="2">
    <source>
        <dbReference type="SAM" id="MobiDB-lite"/>
    </source>
</evidence>
<reference evidence="4" key="1">
    <citation type="journal article" date="2023" name="Mol. Phylogenet. Evol.">
        <title>Genome-scale phylogeny and comparative genomics of the fungal order Sordariales.</title>
        <authorList>
            <person name="Hensen N."/>
            <person name="Bonometti L."/>
            <person name="Westerberg I."/>
            <person name="Brannstrom I.O."/>
            <person name="Guillou S."/>
            <person name="Cros-Aarteil S."/>
            <person name="Calhoun S."/>
            <person name="Haridas S."/>
            <person name="Kuo A."/>
            <person name="Mondo S."/>
            <person name="Pangilinan J."/>
            <person name="Riley R."/>
            <person name="LaButti K."/>
            <person name="Andreopoulos B."/>
            <person name="Lipzen A."/>
            <person name="Chen C."/>
            <person name="Yan M."/>
            <person name="Daum C."/>
            <person name="Ng V."/>
            <person name="Clum A."/>
            <person name="Steindorff A."/>
            <person name="Ohm R.A."/>
            <person name="Martin F."/>
            <person name="Silar P."/>
            <person name="Natvig D.O."/>
            <person name="Lalanne C."/>
            <person name="Gautier V."/>
            <person name="Ament-Velasquez S.L."/>
            <person name="Kruys A."/>
            <person name="Hutchinson M.I."/>
            <person name="Powell A.J."/>
            <person name="Barry K."/>
            <person name="Miller A.N."/>
            <person name="Grigoriev I.V."/>
            <person name="Debuchy R."/>
            <person name="Gladieux P."/>
            <person name="Hiltunen Thoren M."/>
            <person name="Johannesson H."/>
        </authorList>
    </citation>
    <scope>NUCLEOTIDE SEQUENCE</scope>
    <source>
        <strain evidence="4">CBS 532.94</strain>
    </source>
</reference>
<dbReference type="PROSITE" id="PS50048">
    <property type="entry name" value="ZN2_CY6_FUNGAL_2"/>
    <property type="match status" value="1"/>
</dbReference>
<feature type="region of interest" description="Disordered" evidence="2">
    <location>
        <begin position="92"/>
        <end position="142"/>
    </location>
</feature>
<dbReference type="SMART" id="SM00066">
    <property type="entry name" value="GAL4"/>
    <property type="match status" value="1"/>
</dbReference>
<evidence type="ECO:0000313" key="4">
    <source>
        <dbReference type="EMBL" id="KAK4240295.1"/>
    </source>
</evidence>
<dbReference type="CDD" id="cd00067">
    <property type="entry name" value="GAL4"/>
    <property type="match status" value="1"/>
</dbReference>
<comment type="caution">
    <text evidence="4">The sequence shown here is derived from an EMBL/GenBank/DDBJ whole genome shotgun (WGS) entry which is preliminary data.</text>
</comment>
<evidence type="ECO:0000259" key="3">
    <source>
        <dbReference type="PROSITE" id="PS50048"/>
    </source>
</evidence>